<sequence>MAMRVTPDIISPWFIDRLVCEQTWLDRRLPLIGDKGFISVDLHTGEYDPTAVRTSRTTVQSSYSTSLRVSCDGHRVRVEGNPSRFGRVENLYGFQTFEECIRVYNIVLAKLGLPPFTTGRFSFKTDNRSGAKDRKHLKTYSGCVIKHVDITRNHSVGYRNEYAFLRALSSFSLPNGKKPNLYPNGATVDYSTSRSIGGSSWDYSKLYIKAHELIEHMKKNLKNATDADVEYYKKLIEHCQAAGIVREEHSFKAKKLARYELCFFGHVTVEDLANHFTLTTLDTLTETLEVATMDYITIADQLLKRKIVNSRQAANATANYCHMWLNGQSLYNEDSGKYPRQYYVHKSRLIQLGLDISIPFDATRTALPMIKRQREITVRPHQMPDWYRKPSTRNFVVIHGQAA</sequence>
<name>A0ABS6MM44_9GAMM</name>
<comment type="caution">
    <text evidence="2">The sequence shown here is derived from an EMBL/GenBank/DDBJ whole genome shotgun (WGS) entry which is preliminary data.</text>
</comment>
<proteinExistence type="predicted"/>
<evidence type="ECO:0000313" key="2">
    <source>
        <dbReference type="EMBL" id="MBV2129875.1"/>
    </source>
</evidence>
<protein>
    <recommendedName>
        <fullName evidence="1">Replication-associated protein G2P C-terminal domain-containing protein</fullName>
    </recommendedName>
</protein>
<dbReference type="Proteomes" id="UP000704611">
    <property type="component" value="Unassembled WGS sequence"/>
</dbReference>
<accession>A0ABS6MM44</accession>
<dbReference type="EMBL" id="JAHRID010000005">
    <property type="protein sequence ID" value="MBV2129875.1"/>
    <property type="molecule type" value="Genomic_DNA"/>
</dbReference>
<dbReference type="Pfam" id="PF05155">
    <property type="entry name" value="G2P_X_C"/>
    <property type="match status" value="1"/>
</dbReference>
<dbReference type="RefSeq" id="WP_217669581.1">
    <property type="nucleotide sequence ID" value="NZ_JAHRID010000005.1"/>
</dbReference>
<organism evidence="2 3">
    <name type="scientific">Arsukibacterium indicum</name>
    <dbReference type="NCBI Taxonomy" id="2848612"/>
    <lineage>
        <taxon>Bacteria</taxon>
        <taxon>Pseudomonadati</taxon>
        <taxon>Pseudomonadota</taxon>
        <taxon>Gammaproteobacteria</taxon>
        <taxon>Chromatiales</taxon>
        <taxon>Chromatiaceae</taxon>
        <taxon>Arsukibacterium</taxon>
    </lineage>
</organism>
<evidence type="ECO:0000259" key="1">
    <source>
        <dbReference type="Pfam" id="PF05155"/>
    </source>
</evidence>
<feature type="domain" description="Replication-associated protein G2P C-terminal" evidence="1">
    <location>
        <begin position="303"/>
        <end position="391"/>
    </location>
</feature>
<reference evidence="2 3" key="1">
    <citation type="submission" date="2021-06" db="EMBL/GenBank/DDBJ databases">
        <title>Rheinheimera indica sp. nov., isolated from deep-sea sediment.</title>
        <authorList>
            <person name="Wang Z."/>
            <person name="Zhang X.-Y."/>
        </authorList>
    </citation>
    <scope>NUCLEOTIDE SEQUENCE [LARGE SCALE GENOMIC DNA]</scope>
    <source>
        <strain evidence="2 3">SM2107</strain>
    </source>
</reference>
<keyword evidence="3" id="KW-1185">Reference proteome</keyword>
<dbReference type="InterPro" id="IPR022688">
    <property type="entry name" value="G2P_C"/>
</dbReference>
<evidence type="ECO:0000313" key="3">
    <source>
        <dbReference type="Proteomes" id="UP000704611"/>
    </source>
</evidence>
<gene>
    <name evidence="2" type="ORF">KQY15_12340</name>
</gene>